<name>A0A382N7S7_9ZZZZ</name>
<evidence type="ECO:0008006" key="4">
    <source>
        <dbReference type="Google" id="ProtNLM"/>
    </source>
</evidence>
<organism evidence="3">
    <name type="scientific">marine metagenome</name>
    <dbReference type="NCBI Taxonomy" id="408172"/>
    <lineage>
        <taxon>unclassified sequences</taxon>
        <taxon>metagenomes</taxon>
        <taxon>ecological metagenomes</taxon>
    </lineage>
</organism>
<dbReference type="InterPro" id="IPR001849">
    <property type="entry name" value="PH_domain"/>
</dbReference>
<dbReference type="PANTHER" id="PTHR21248">
    <property type="entry name" value="CARDIOLIPIN SYNTHASE"/>
    <property type="match status" value="1"/>
</dbReference>
<reference evidence="3" key="1">
    <citation type="submission" date="2018-05" db="EMBL/GenBank/DDBJ databases">
        <authorList>
            <person name="Lanie J.A."/>
            <person name="Ng W.-L."/>
            <person name="Kazmierczak K.M."/>
            <person name="Andrzejewski T.M."/>
            <person name="Davidsen T.M."/>
            <person name="Wayne K.J."/>
            <person name="Tettelin H."/>
            <person name="Glass J.I."/>
            <person name="Rusch D."/>
            <person name="Podicherti R."/>
            <person name="Tsui H.-C.T."/>
            <person name="Winkler M.E."/>
        </authorList>
    </citation>
    <scope>NUCLEOTIDE SEQUENCE</scope>
</reference>
<accession>A0A382N7S7</accession>
<feature type="domain" description="PH" evidence="1">
    <location>
        <begin position="1"/>
        <end position="46"/>
    </location>
</feature>
<dbReference type="PANTHER" id="PTHR21248:SF22">
    <property type="entry name" value="PHOSPHOLIPASE D"/>
    <property type="match status" value="1"/>
</dbReference>
<dbReference type="GO" id="GO:0008808">
    <property type="term" value="F:cardiolipin synthase activity"/>
    <property type="evidence" value="ECO:0007669"/>
    <property type="project" value="TreeGrafter"/>
</dbReference>
<evidence type="ECO:0000313" key="3">
    <source>
        <dbReference type="EMBL" id="SVC56790.1"/>
    </source>
</evidence>
<evidence type="ECO:0000259" key="2">
    <source>
        <dbReference type="PROSITE" id="PS50035"/>
    </source>
</evidence>
<dbReference type="GO" id="GO:0032049">
    <property type="term" value="P:cardiolipin biosynthetic process"/>
    <property type="evidence" value="ECO:0007669"/>
    <property type="project" value="UniProtKB-ARBA"/>
</dbReference>
<dbReference type="GO" id="GO:0016020">
    <property type="term" value="C:membrane"/>
    <property type="evidence" value="ECO:0007669"/>
    <property type="project" value="TreeGrafter"/>
</dbReference>
<proteinExistence type="predicted"/>
<gene>
    <name evidence="3" type="ORF">METZ01_LOCUS309644</name>
</gene>
<dbReference type="PROSITE" id="PS50035">
    <property type="entry name" value="PLD"/>
    <property type="match status" value="1"/>
</dbReference>
<dbReference type="Gene3D" id="3.30.870.10">
    <property type="entry name" value="Endonuclease Chain A"/>
    <property type="match status" value="1"/>
</dbReference>
<sequence>MKHEFPIEVLERTSGSHEIPGNSIVLQNYGPTAFDAWMQAIQSAEHYIHFENYIIRDDSLGLKFRDLLISKALEGVQVRVLYDWVGCWATPGGFWKPLLEAGAEVNSFNRPSLRDPYAMFQRDHRKLVVVDGTVAFSGGFCVGEEWTEIGDEPPWRDTGIMIKGPAANAANRVFGRTWRIAGGTIPMDLLQREANVQGETSVWLIEGEPGKSRVLRTLALVAAVARERLWITDPYFVAPG</sequence>
<dbReference type="Pfam" id="PF13091">
    <property type="entry name" value="PLDc_2"/>
    <property type="match status" value="1"/>
</dbReference>
<dbReference type="InterPro" id="IPR025202">
    <property type="entry name" value="PLD-like_dom"/>
</dbReference>
<feature type="non-terminal residue" evidence="3">
    <location>
        <position position="240"/>
    </location>
</feature>
<feature type="domain" description="PLD phosphodiesterase" evidence="2">
    <location>
        <begin position="119"/>
        <end position="146"/>
    </location>
</feature>
<protein>
    <recommendedName>
        <fullName evidence="4">PLD phosphodiesterase domain-containing protein</fullName>
    </recommendedName>
</protein>
<dbReference type="EMBL" id="UINC01098342">
    <property type="protein sequence ID" value="SVC56790.1"/>
    <property type="molecule type" value="Genomic_DNA"/>
</dbReference>
<dbReference type="InterPro" id="IPR001736">
    <property type="entry name" value="PLipase_D/transphosphatidylase"/>
</dbReference>
<dbReference type="SUPFAM" id="SSF56024">
    <property type="entry name" value="Phospholipase D/nuclease"/>
    <property type="match status" value="1"/>
</dbReference>
<dbReference type="AlphaFoldDB" id="A0A382N7S7"/>
<evidence type="ECO:0000259" key="1">
    <source>
        <dbReference type="PROSITE" id="PS50003"/>
    </source>
</evidence>
<dbReference type="CDD" id="cd09110">
    <property type="entry name" value="PLDc_CLS_1"/>
    <property type="match status" value="1"/>
</dbReference>
<dbReference type="PROSITE" id="PS50003">
    <property type="entry name" value="PH_DOMAIN"/>
    <property type="match status" value="1"/>
</dbReference>